<keyword evidence="3" id="KW-0804">Transcription</keyword>
<feature type="domain" description="HTH gntR-type" evidence="4">
    <location>
        <begin position="16"/>
        <end position="83"/>
    </location>
</feature>
<dbReference type="SUPFAM" id="SSF48008">
    <property type="entry name" value="GntR ligand-binding domain-like"/>
    <property type="match status" value="1"/>
</dbReference>
<dbReference type="Pfam" id="PF00392">
    <property type="entry name" value="GntR"/>
    <property type="match status" value="1"/>
</dbReference>
<dbReference type="InterPro" id="IPR036390">
    <property type="entry name" value="WH_DNA-bd_sf"/>
</dbReference>
<keyword evidence="2" id="KW-0238">DNA-binding</keyword>
<dbReference type="SMART" id="SM00895">
    <property type="entry name" value="FCD"/>
    <property type="match status" value="1"/>
</dbReference>
<sequence>MMASSPRVGYLITDPPSLTALVADALRNRIVSGDLAPGSRLIEEQLCADFGVSRPPVREALRLLSADGLVELVARRGAVVARFGLADVREIVTLRESLERTALELSVPGASEEALNALTAALEVMERHAEEGLEAEAVADSARFHEALVGLAGHSRLSNAYRAISLQVQVLMTLNRVARRESESLVARAARHRLLVEHIVRGDREAAIDALHGGDSIAFLPRGAIDTATADETALEWLEQQKARHPR</sequence>
<evidence type="ECO:0000313" key="5">
    <source>
        <dbReference type="EMBL" id="GAA2240906.1"/>
    </source>
</evidence>
<evidence type="ECO:0000256" key="1">
    <source>
        <dbReference type="ARBA" id="ARBA00023015"/>
    </source>
</evidence>
<keyword evidence="6" id="KW-1185">Reference proteome</keyword>
<evidence type="ECO:0000313" key="6">
    <source>
        <dbReference type="Proteomes" id="UP001500929"/>
    </source>
</evidence>
<proteinExistence type="predicted"/>
<accession>A0ABN3DSS6</accession>
<dbReference type="PANTHER" id="PTHR43537">
    <property type="entry name" value="TRANSCRIPTIONAL REGULATOR, GNTR FAMILY"/>
    <property type="match status" value="1"/>
</dbReference>
<dbReference type="InterPro" id="IPR036388">
    <property type="entry name" value="WH-like_DNA-bd_sf"/>
</dbReference>
<dbReference type="Gene3D" id="1.20.120.530">
    <property type="entry name" value="GntR ligand-binding domain-like"/>
    <property type="match status" value="1"/>
</dbReference>
<dbReference type="Gene3D" id="1.10.10.10">
    <property type="entry name" value="Winged helix-like DNA-binding domain superfamily/Winged helix DNA-binding domain"/>
    <property type="match status" value="1"/>
</dbReference>
<evidence type="ECO:0000256" key="2">
    <source>
        <dbReference type="ARBA" id="ARBA00023125"/>
    </source>
</evidence>
<evidence type="ECO:0000256" key="3">
    <source>
        <dbReference type="ARBA" id="ARBA00023163"/>
    </source>
</evidence>
<organism evidence="5 6">
    <name type="scientific">Herbiconiux moechotypicola</name>
    <dbReference type="NCBI Taxonomy" id="637393"/>
    <lineage>
        <taxon>Bacteria</taxon>
        <taxon>Bacillati</taxon>
        <taxon>Actinomycetota</taxon>
        <taxon>Actinomycetes</taxon>
        <taxon>Micrococcales</taxon>
        <taxon>Microbacteriaceae</taxon>
        <taxon>Herbiconiux</taxon>
    </lineage>
</organism>
<dbReference type="SUPFAM" id="SSF46785">
    <property type="entry name" value="Winged helix' DNA-binding domain"/>
    <property type="match status" value="1"/>
</dbReference>
<dbReference type="RefSeq" id="WP_259480023.1">
    <property type="nucleotide sequence ID" value="NZ_BAAAQY010000008.1"/>
</dbReference>
<protein>
    <submittedName>
        <fullName evidence="5">GntR family transcriptional regulator</fullName>
    </submittedName>
</protein>
<gene>
    <name evidence="5" type="ORF">GCM10009851_27870</name>
</gene>
<comment type="caution">
    <text evidence="5">The sequence shown here is derived from an EMBL/GenBank/DDBJ whole genome shotgun (WGS) entry which is preliminary data.</text>
</comment>
<dbReference type="PANTHER" id="PTHR43537:SF5">
    <property type="entry name" value="UXU OPERON TRANSCRIPTIONAL REGULATOR"/>
    <property type="match status" value="1"/>
</dbReference>
<dbReference type="InterPro" id="IPR000524">
    <property type="entry name" value="Tscrpt_reg_HTH_GntR"/>
</dbReference>
<dbReference type="SMART" id="SM00345">
    <property type="entry name" value="HTH_GNTR"/>
    <property type="match status" value="1"/>
</dbReference>
<dbReference type="PRINTS" id="PR00035">
    <property type="entry name" value="HTHGNTR"/>
</dbReference>
<dbReference type="InterPro" id="IPR011711">
    <property type="entry name" value="GntR_C"/>
</dbReference>
<reference evidence="5 6" key="1">
    <citation type="journal article" date="2019" name="Int. J. Syst. Evol. Microbiol.">
        <title>The Global Catalogue of Microorganisms (GCM) 10K type strain sequencing project: providing services to taxonomists for standard genome sequencing and annotation.</title>
        <authorList>
            <consortium name="The Broad Institute Genomics Platform"/>
            <consortium name="The Broad Institute Genome Sequencing Center for Infectious Disease"/>
            <person name="Wu L."/>
            <person name="Ma J."/>
        </authorList>
    </citation>
    <scope>NUCLEOTIDE SEQUENCE [LARGE SCALE GENOMIC DNA]</scope>
    <source>
        <strain evidence="5 6">JCM 16117</strain>
    </source>
</reference>
<name>A0ABN3DSS6_9MICO</name>
<evidence type="ECO:0000259" key="4">
    <source>
        <dbReference type="PROSITE" id="PS50949"/>
    </source>
</evidence>
<dbReference type="Pfam" id="PF07729">
    <property type="entry name" value="FCD"/>
    <property type="match status" value="1"/>
</dbReference>
<dbReference type="CDD" id="cd07377">
    <property type="entry name" value="WHTH_GntR"/>
    <property type="match status" value="1"/>
</dbReference>
<keyword evidence="1" id="KW-0805">Transcription regulation</keyword>
<dbReference type="PROSITE" id="PS50949">
    <property type="entry name" value="HTH_GNTR"/>
    <property type="match status" value="1"/>
</dbReference>
<dbReference type="EMBL" id="BAAAQY010000008">
    <property type="protein sequence ID" value="GAA2240906.1"/>
    <property type="molecule type" value="Genomic_DNA"/>
</dbReference>
<dbReference type="Proteomes" id="UP001500929">
    <property type="component" value="Unassembled WGS sequence"/>
</dbReference>
<dbReference type="InterPro" id="IPR008920">
    <property type="entry name" value="TF_FadR/GntR_C"/>
</dbReference>